<dbReference type="HAMAP" id="MF_01390">
    <property type="entry name" value="MatK"/>
    <property type="match status" value="1"/>
</dbReference>
<keyword evidence="7 10" id="KW-0150">Chloroplast</keyword>
<reference evidence="10" key="1">
    <citation type="journal article" date="2017" name="Genome Biol. Evol.">
        <title>Plastid Phylogenomics Resolve Deep Relationships among Eupolypod II Ferns with Rapid Radiation and Rate Heterogeneity.</title>
        <authorList>
            <person name="Wei R."/>
            <person name="Yan Y.-H."/>
            <person name="Harris A.J."/>
            <person name="Kang J.-S."/>
            <person name="Shen H."/>
            <person name="Xiang Q.-P."/>
            <person name="Zhang X.-C."/>
        </authorList>
    </citation>
    <scope>NUCLEOTIDE SEQUENCE</scope>
</reference>
<dbReference type="AlphaFoldDB" id="A0A248R8U0"/>
<evidence type="ECO:0000256" key="2">
    <source>
        <dbReference type="ARBA" id="ARBA00022640"/>
    </source>
</evidence>
<dbReference type="GO" id="GO:0008380">
    <property type="term" value="P:RNA splicing"/>
    <property type="evidence" value="ECO:0007669"/>
    <property type="project" value="UniProtKB-UniRule"/>
</dbReference>
<evidence type="ECO:0000256" key="3">
    <source>
        <dbReference type="ARBA" id="ARBA00022664"/>
    </source>
</evidence>
<keyword evidence="5 6" id="KW-0694">RNA-binding</keyword>
<keyword evidence="3 6" id="KW-0507">mRNA processing</keyword>
<organism evidence="10">
    <name type="scientific">Asplenium pekinense</name>
    <dbReference type="NCBI Taxonomy" id="265675"/>
    <lineage>
        <taxon>Eukaryota</taxon>
        <taxon>Viridiplantae</taxon>
        <taxon>Streptophyta</taxon>
        <taxon>Embryophyta</taxon>
        <taxon>Tracheophyta</taxon>
        <taxon>Polypodiopsida</taxon>
        <taxon>Polypodiidae</taxon>
        <taxon>Polypodiales</taxon>
        <taxon>Aspleniineae</taxon>
        <taxon>Aspleniaceae</taxon>
        <taxon>Asplenium</taxon>
    </lineage>
</organism>
<evidence type="ECO:0000313" key="10">
    <source>
        <dbReference type="EMBL" id="ASU93873.1"/>
    </source>
</evidence>
<proteinExistence type="inferred from homology"/>
<protein>
    <recommendedName>
        <fullName evidence="6">Maturase K</fullName>
    </recommendedName>
    <alternativeName>
        <fullName evidence="6">Intron maturase</fullName>
    </alternativeName>
</protein>
<name>A0A248R8U0_9MONI</name>
<evidence type="ECO:0000256" key="6">
    <source>
        <dbReference type="HAMAP-Rule" id="MF_01390"/>
    </source>
</evidence>
<dbReference type="Pfam" id="PF01348">
    <property type="entry name" value="Intron_maturas2"/>
    <property type="match status" value="1"/>
</dbReference>
<accession>A0A248R8U0</accession>
<dbReference type="GO" id="GO:0006397">
    <property type="term" value="P:mRNA processing"/>
    <property type="evidence" value="ECO:0007669"/>
    <property type="project" value="UniProtKB-KW"/>
</dbReference>
<feature type="domain" description="Domain X" evidence="8">
    <location>
        <begin position="366"/>
        <end position="464"/>
    </location>
</feature>
<dbReference type="GO" id="GO:0003723">
    <property type="term" value="F:RNA binding"/>
    <property type="evidence" value="ECO:0007669"/>
    <property type="project" value="UniProtKB-KW"/>
</dbReference>
<evidence type="ECO:0000256" key="7">
    <source>
        <dbReference type="RuleBase" id="RU004226"/>
    </source>
</evidence>
<comment type="subcellular location">
    <subcellularLocation>
        <location evidence="6">Plastid</location>
        <location evidence="6">Chloroplast</location>
    </subcellularLocation>
</comment>
<evidence type="ECO:0000256" key="1">
    <source>
        <dbReference type="ARBA" id="ARBA00006621"/>
    </source>
</evidence>
<keyword evidence="4 6" id="KW-0819">tRNA processing</keyword>
<evidence type="ECO:0000256" key="4">
    <source>
        <dbReference type="ARBA" id="ARBA00022694"/>
    </source>
</evidence>
<dbReference type="GO" id="GO:0009507">
    <property type="term" value="C:chloroplast"/>
    <property type="evidence" value="ECO:0007669"/>
    <property type="project" value="UniProtKB-SubCell"/>
</dbReference>
<dbReference type="Pfam" id="PF01824">
    <property type="entry name" value="MatK_N"/>
    <property type="match status" value="1"/>
</dbReference>
<dbReference type="InterPro" id="IPR002866">
    <property type="entry name" value="Maturase_MatK"/>
</dbReference>
<keyword evidence="2 7" id="KW-0934">Plastid</keyword>
<dbReference type="PANTHER" id="PTHR34811:SF1">
    <property type="entry name" value="MATURASE K"/>
    <property type="match status" value="1"/>
</dbReference>
<evidence type="ECO:0000259" key="9">
    <source>
        <dbReference type="Pfam" id="PF01824"/>
    </source>
</evidence>
<comment type="function">
    <text evidence="6 7">Usually encoded in the trnK tRNA gene intron. Probably assists in splicing its own and other chloroplast group II introns.</text>
</comment>
<dbReference type="PANTHER" id="PTHR34811">
    <property type="entry name" value="MATURASE K"/>
    <property type="match status" value="1"/>
</dbReference>
<dbReference type="RefSeq" id="YP_009425175.1">
    <property type="nucleotide sequence ID" value="NC_035837.1"/>
</dbReference>
<dbReference type="InterPro" id="IPR024937">
    <property type="entry name" value="Domain_X"/>
</dbReference>
<gene>
    <name evidence="6 10" type="primary">matK</name>
</gene>
<sequence length="502" mass="59326">MKTTSEFYFKLDLLRNSERLTSNRDGFPYLFSFLFKDNFYSVACKHCLDRRNVGLLFGASGAIAIKRSIDSMRYQEYSEIFYSKFVRSGSSRLSLDLYLHILLQTICLILGILLPRPLTGEVKEHSKISQSIHSIFLFLEDKLPKLSHALEIEMVQNIHLETPVRLIRRRIKDVSFLHLLRLVFHLSKTSCETFVKFWSCKEKRSKKINKLLRNFYSYEIDLRLIVLWTRKHKAQSKYFAFTDRRNITRKRNRVSIFNCELEVAGIHRYPIRGLCIHLGRYKNKSVLIVHGTHYFVKKWIYYLSILLRPQFHYPIEFTRIPINLLSISCVFFLGYISTIQSISKDVQVETTVGFCNSISIGRELHPSIPISLLVKILGKDKSRDSIGRPVSKLDWVVLKDDDILDRFLRIWNSFSYYYSASLNRDGLRKLRYILRVSCDNTLASKHKSTIRLLRRRFELELLMRVVSMYKKPSFSKINQRVWYSSLTQYVLLKLNLVKNQVY</sequence>
<dbReference type="EMBL" id="KY427331">
    <property type="protein sequence ID" value="ASU93873.1"/>
    <property type="molecule type" value="Genomic_DNA"/>
</dbReference>
<evidence type="ECO:0000259" key="8">
    <source>
        <dbReference type="Pfam" id="PF01348"/>
    </source>
</evidence>
<evidence type="ECO:0000256" key="5">
    <source>
        <dbReference type="ARBA" id="ARBA00022884"/>
    </source>
</evidence>
<comment type="similarity">
    <text evidence="1 6">Belongs to the intron maturase 2 family. MatK subfamily.</text>
</comment>
<dbReference type="GO" id="GO:0008033">
    <property type="term" value="P:tRNA processing"/>
    <property type="evidence" value="ECO:0007669"/>
    <property type="project" value="UniProtKB-KW"/>
</dbReference>
<geneLocation type="chloroplast" evidence="10"/>
<dbReference type="InterPro" id="IPR024942">
    <property type="entry name" value="Maturase_MatK_N"/>
</dbReference>
<feature type="domain" description="Maturase MatK N-terminal" evidence="9">
    <location>
        <begin position="29"/>
        <end position="334"/>
    </location>
</feature>
<dbReference type="GeneID" id="33945987"/>